<reference evidence="2 3" key="1">
    <citation type="submission" date="2024-09" db="EMBL/GenBank/DDBJ databases">
        <title>Rethinking Asexuality: The Enigmatic Case of Functional Sexual Genes in Lepraria (Stereocaulaceae).</title>
        <authorList>
            <person name="Doellman M."/>
            <person name="Sun Y."/>
            <person name="Barcenas-Pena A."/>
            <person name="Lumbsch H.T."/>
            <person name="Grewe F."/>
        </authorList>
    </citation>
    <scope>NUCLEOTIDE SEQUENCE [LARGE SCALE GENOMIC DNA]</scope>
    <source>
        <strain evidence="2 3">Mercado 3170</strain>
    </source>
</reference>
<comment type="caution">
    <text evidence="2">The sequence shown here is derived from an EMBL/GenBank/DDBJ whole genome shotgun (WGS) entry which is preliminary data.</text>
</comment>
<name>A0ABR4ACN3_9LECA</name>
<dbReference type="EMBL" id="JBEFKJ010000011">
    <property type="protein sequence ID" value="KAL2043602.1"/>
    <property type="molecule type" value="Genomic_DNA"/>
</dbReference>
<evidence type="ECO:0000313" key="2">
    <source>
        <dbReference type="EMBL" id="KAL2043602.1"/>
    </source>
</evidence>
<feature type="region of interest" description="Disordered" evidence="1">
    <location>
        <begin position="20"/>
        <end position="41"/>
    </location>
</feature>
<dbReference type="Proteomes" id="UP001590950">
    <property type="component" value="Unassembled WGS sequence"/>
</dbReference>
<evidence type="ECO:0008006" key="4">
    <source>
        <dbReference type="Google" id="ProtNLM"/>
    </source>
</evidence>
<protein>
    <recommendedName>
        <fullName evidence="4">F-box domain-containing protein</fullName>
    </recommendedName>
</protein>
<gene>
    <name evidence="2" type="ORF">N7G274_003909</name>
</gene>
<keyword evidence="3" id="KW-1185">Reference proteome</keyword>
<evidence type="ECO:0000256" key="1">
    <source>
        <dbReference type="SAM" id="MobiDB-lite"/>
    </source>
</evidence>
<feature type="compositionally biased region" description="Polar residues" evidence="1">
    <location>
        <begin position="24"/>
        <end position="41"/>
    </location>
</feature>
<organism evidence="2 3">
    <name type="scientific">Stereocaulon virgatum</name>
    <dbReference type="NCBI Taxonomy" id="373712"/>
    <lineage>
        <taxon>Eukaryota</taxon>
        <taxon>Fungi</taxon>
        <taxon>Dikarya</taxon>
        <taxon>Ascomycota</taxon>
        <taxon>Pezizomycotina</taxon>
        <taxon>Lecanoromycetes</taxon>
        <taxon>OSLEUM clade</taxon>
        <taxon>Lecanoromycetidae</taxon>
        <taxon>Lecanorales</taxon>
        <taxon>Lecanorineae</taxon>
        <taxon>Stereocaulaceae</taxon>
        <taxon>Stereocaulon</taxon>
    </lineage>
</organism>
<evidence type="ECO:0000313" key="3">
    <source>
        <dbReference type="Proteomes" id="UP001590950"/>
    </source>
</evidence>
<proteinExistence type="predicted"/>
<accession>A0ABR4ACN3</accession>
<sequence>MASKLTGRLLALPHRLKSKKGTRLTRTGSNKKSSQICDIRNSNKPSRLDRLPTELLLEIIIHLGSVKGPIRWSLSKPLGSKPAAWGNTNQATNLARTCKRFYALINDLLYTKTWFEFSGGNVRDPYPPFFPFPLGDASYWPREIYYGMRLARLRDLSFIHPAQKFLTNLRINIVGRDIEEFKDPSFAEALKRLQGLKTIELNPIRYEADVLLCNRLGPYLLSLTELDHVPNITLAKQERRLWGAVREDFRQFTTVLQQRNKNHSLSNMPKDKLFLLEEEVRGLIRKHA</sequence>